<feature type="chain" id="PRO_5011706768" description="Tat (Twin-arginine translocation) pathway signal sequence" evidence="1">
    <location>
        <begin position="41"/>
        <end position="133"/>
    </location>
</feature>
<name>A0A1G7BER2_9PROT</name>
<accession>A0A1G7BER2</accession>
<sequence>MADSRHTTPPPRGATHSRRALLKTGALAVGAAAVPAVALAAPYSDAVPPDMDGLAVMQIEGRHILVDLFRAPTPGDNVVALVPTLGTRDRSLQVFKAQGRSVDYALPHGSRTVWRTDRWYEAVGVIVEGVRHA</sequence>
<dbReference type="STRING" id="69960.SAMN05421720_1054"/>
<gene>
    <name evidence="2" type="ORF">SAMN05421720_1054</name>
</gene>
<dbReference type="InterPro" id="IPR006311">
    <property type="entry name" value="TAT_signal"/>
</dbReference>
<feature type="signal peptide" evidence="1">
    <location>
        <begin position="1"/>
        <end position="40"/>
    </location>
</feature>
<keyword evidence="1" id="KW-0732">Signal</keyword>
<dbReference type="PROSITE" id="PS51318">
    <property type="entry name" value="TAT"/>
    <property type="match status" value="1"/>
</dbReference>
<keyword evidence="3" id="KW-1185">Reference proteome</keyword>
<dbReference type="RefSeq" id="WP_092784825.1">
    <property type="nucleotide sequence ID" value="NZ_FNAP01000005.1"/>
</dbReference>
<dbReference type="AlphaFoldDB" id="A0A1G7BER2"/>
<protein>
    <recommendedName>
        <fullName evidence="4">Tat (Twin-arginine translocation) pathway signal sequence</fullName>
    </recommendedName>
</protein>
<evidence type="ECO:0000313" key="2">
    <source>
        <dbReference type="EMBL" id="SDE25539.1"/>
    </source>
</evidence>
<reference evidence="2 3" key="1">
    <citation type="submission" date="2016-10" db="EMBL/GenBank/DDBJ databases">
        <authorList>
            <person name="de Groot N.N."/>
        </authorList>
    </citation>
    <scope>NUCLEOTIDE SEQUENCE [LARGE SCALE GENOMIC DNA]</scope>
    <source>
        <strain evidence="2 3">ATCC 700224</strain>
    </source>
</reference>
<evidence type="ECO:0000313" key="3">
    <source>
        <dbReference type="Proteomes" id="UP000199412"/>
    </source>
</evidence>
<evidence type="ECO:0008006" key="4">
    <source>
        <dbReference type="Google" id="ProtNLM"/>
    </source>
</evidence>
<dbReference type="Proteomes" id="UP000199412">
    <property type="component" value="Unassembled WGS sequence"/>
</dbReference>
<evidence type="ECO:0000256" key="1">
    <source>
        <dbReference type="SAM" id="SignalP"/>
    </source>
</evidence>
<proteinExistence type="predicted"/>
<dbReference type="EMBL" id="FNAP01000005">
    <property type="protein sequence ID" value="SDE25539.1"/>
    <property type="molecule type" value="Genomic_DNA"/>
</dbReference>
<organism evidence="2 3">
    <name type="scientific">Rhodospira trueperi</name>
    <dbReference type="NCBI Taxonomy" id="69960"/>
    <lineage>
        <taxon>Bacteria</taxon>
        <taxon>Pseudomonadati</taxon>
        <taxon>Pseudomonadota</taxon>
        <taxon>Alphaproteobacteria</taxon>
        <taxon>Rhodospirillales</taxon>
        <taxon>Rhodospirillaceae</taxon>
        <taxon>Rhodospira</taxon>
    </lineage>
</organism>